<keyword evidence="5" id="KW-0964">Secreted</keyword>
<dbReference type="GO" id="GO:0009421">
    <property type="term" value="C:bacterial-type flagellum filament cap"/>
    <property type="evidence" value="ECO:0007669"/>
    <property type="project" value="InterPro"/>
</dbReference>
<dbReference type="Pfam" id="PF02465">
    <property type="entry name" value="FliD_N"/>
    <property type="match status" value="1"/>
</dbReference>
<feature type="domain" description="Flagellar hook-associated protein 2 N-terminal" evidence="6">
    <location>
        <begin position="23"/>
        <end position="124"/>
    </location>
</feature>
<dbReference type="InterPro" id="IPR010809">
    <property type="entry name" value="FliD_C"/>
</dbReference>
<keyword evidence="8" id="KW-0969">Cilium</keyword>
<evidence type="ECO:0000259" key="7">
    <source>
        <dbReference type="Pfam" id="PF07195"/>
    </source>
</evidence>
<keyword evidence="3 5" id="KW-0175">Coiled coil</keyword>
<dbReference type="AlphaFoldDB" id="A0A348AH54"/>
<keyword evidence="8" id="KW-0966">Cell projection</keyword>
<dbReference type="GO" id="GO:0005576">
    <property type="term" value="C:extracellular region"/>
    <property type="evidence" value="ECO:0007669"/>
    <property type="project" value="UniProtKB-SubCell"/>
</dbReference>
<keyword evidence="9" id="KW-1185">Reference proteome</keyword>
<name>A0A348AH54_9FIRM</name>
<dbReference type="Proteomes" id="UP000276437">
    <property type="component" value="Chromosome"/>
</dbReference>
<sequence length="662" mass="70278">MSSSSSVTSTTVNGTTRITGLSSGLDVDSIVEQLMTAQKSKLYQLQKQEQLAEWKQDAYRSIIEDIQTFSSTYFDITSSNSLLKSSNFNKYAVSSSSSAVTATYTGTASAGSHTIAVEQLATAATLTSSLAMEVAGGTDVSAGATISAGASFVIELDGTERTVTFDSDETYSSGTDLATAVQTAIDEAVGSGKVTASVDSTTGYLTITAAADSGIQEITLSAPASGTSALSALGFTSDGASLSNRLDTSDTLLEIASQLGIEDSLFNSDGQIELTINGTTLSFDQDDSLSNMIKKINSSSSGATMTYDEISGQLTLTADDTGTGSTLVVTEPTDATYGSSNFLSLVFNSASVVAGTDAVAWLDGTKLTRSSNTFTVNGVKYTLNATTTDTTTETASSITADEKVTVSLSQDVDSVYDLISSFVDDYNSLISTINSKLDEDYNYDYPPLTDDEKDSMTDEEITKWETKAKTGLLANDSLLKSFLTEMRSSLIESVSGLSTNIFGIGISTGTYDENGKLYIDEDTLKEAITSDPAAVMNLFTQESSSYPGTTTRITYSSSELRTRYKEEGLAYRFYDVIQKYIATVGDDGLLIQKAGIEDTAADTDNALSDQISDLQDKISAEEDRLDAKEDSLYEQYTNLETYINKMNSQLSALQSMLGVSSS</sequence>
<comment type="similarity">
    <text evidence="1 5">Belongs to the FliD family.</text>
</comment>
<evidence type="ECO:0000256" key="2">
    <source>
        <dbReference type="ARBA" id="ARBA00011255"/>
    </source>
</evidence>
<evidence type="ECO:0000256" key="1">
    <source>
        <dbReference type="ARBA" id="ARBA00009764"/>
    </source>
</evidence>
<evidence type="ECO:0000256" key="5">
    <source>
        <dbReference type="RuleBase" id="RU362066"/>
    </source>
</evidence>
<dbReference type="InterPro" id="IPR040026">
    <property type="entry name" value="FliD"/>
</dbReference>
<comment type="function">
    <text evidence="5">Required for morphogenesis and for the elongation of the flagellar filament by facilitating polymerization of the flagellin monomers at the tip of growing filament. Forms a capping structure, which prevents flagellin subunits (transported through the central channel of the flagellum) from leaking out without polymerization at the distal end.</text>
</comment>
<comment type="subunit">
    <text evidence="2 5">Homopentamer.</text>
</comment>
<evidence type="ECO:0000256" key="3">
    <source>
        <dbReference type="ARBA" id="ARBA00023054"/>
    </source>
</evidence>
<dbReference type="EMBL" id="AP018449">
    <property type="protein sequence ID" value="BBB90402.1"/>
    <property type="molecule type" value="Genomic_DNA"/>
</dbReference>
<proteinExistence type="inferred from homology"/>
<dbReference type="PANTHER" id="PTHR30288">
    <property type="entry name" value="FLAGELLAR CAP/ASSEMBLY PROTEIN FLID"/>
    <property type="match status" value="1"/>
</dbReference>
<protein>
    <recommendedName>
        <fullName evidence="5">Flagellar hook-associated protein 2</fullName>
        <shortName evidence="5">HAP2</shortName>
    </recommendedName>
    <alternativeName>
        <fullName evidence="5">Flagellar cap protein</fullName>
    </alternativeName>
</protein>
<dbReference type="GO" id="GO:0071973">
    <property type="term" value="P:bacterial-type flagellum-dependent cell motility"/>
    <property type="evidence" value="ECO:0007669"/>
    <property type="project" value="TreeGrafter"/>
</dbReference>
<reference evidence="8 9" key="1">
    <citation type="journal article" date="2018" name="Int. J. Syst. Evol. Microbiol.">
        <title>Methylomusa anaerophila gen. nov., sp. nov., an anaerobic methanol-utilizing bacterium isolated from a microbial fuel cell.</title>
        <authorList>
            <person name="Amano N."/>
            <person name="Yamamuro A."/>
            <person name="Miyahara M."/>
            <person name="Kouzuma A."/>
            <person name="Abe T."/>
            <person name="Watanabe K."/>
        </authorList>
    </citation>
    <scope>NUCLEOTIDE SEQUENCE [LARGE SCALE GENOMIC DNA]</scope>
    <source>
        <strain evidence="8 9">MMFC1</strain>
    </source>
</reference>
<dbReference type="KEGG" id="mana:MAMMFC1_01053"/>
<evidence type="ECO:0000313" key="9">
    <source>
        <dbReference type="Proteomes" id="UP000276437"/>
    </source>
</evidence>
<keyword evidence="8" id="KW-0282">Flagellum</keyword>
<feature type="domain" description="Flagellar hook-associated protein 2 C-terminal" evidence="7">
    <location>
        <begin position="355"/>
        <end position="648"/>
    </location>
</feature>
<dbReference type="Pfam" id="PF07195">
    <property type="entry name" value="FliD_C"/>
    <property type="match status" value="1"/>
</dbReference>
<dbReference type="OrthoDB" id="9776025at2"/>
<evidence type="ECO:0000259" key="6">
    <source>
        <dbReference type="Pfam" id="PF02465"/>
    </source>
</evidence>
<evidence type="ECO:0000256" key="4">
    <source>
        <dbReference type="ARBA" id="ARBA00023143"/>
    </source>
</evidence>
<dbReference type="PANTHER" id="PTHR30288:SF0">
    <property type="entry name" value="FLAGELLAR HOOK-ASSOCIATED PROTEIN 2"/>
    <property type="match status" value="1"/>
</dbReference>
<accession>A0A348AH54</accession>
<gene>
    <name evidence="8" type="ORF">MAMMFC1_01053</name>
</gene>
<organism evidence="8 9">
    <name type="scientific">Methylomusa anaerophila</name>
    <dbReference type="NCBI Taxonomy" id="1930071"/>
    <lineage>
        <taxon>Bacteria</taxon>
        <taxon>Bacillati</taxon>
        <taxon>Bacillota</taxon>
        <taxon>Negativicutes</taxon>
        <taxon>Selenomonadales</taxon>
        <taxon>Sporomusaceae</taxon>
        <taxon>Methylomusa</taxon>
    </lineage>
</organism>
<dbReference type="InterPro" id="IPR003481">
    <property type="entry name" value="FliD_N"/>
</dbReference>
<dbReference type="RefSeq" id="WP_126307088.1">
    <property type="nucleotide sequence ID" value="NZ_AP018449.1"/>
</dbReference>
<comment type="subcellular location">
    <subcellularLocation>
        <location evidence="5">Secreted</location>
    </subcellularLocation>
    <subcellularLocation>
        <location evidence="5">Bacterial flagellum</location>
    </subcellularLocation>
</comment>
<feature type="coiled-coil region" evidence="5">
    <location>
        <begin position="604"/>
        <end position="631"/>
    </location>
</feature>
<evidence type="ECO:0000313" key="8">
    <source>
        <dbReference type="EMBL" id="BBB90402.1"/>
    </source>
</evidence>
<dbReference type="GO" id="GO:0007155">
    <property type="term" value="P:cell adhesion"/>
    <property type="evidence" value="ECO:0007669"/>
    <property type="project" value="InterPro"/>
</dbReference>
<dbReference type="GO" id="GO:0009424">
    <property type="term" value="C:bacterial-type flagellum hook"/>
    <property type="evidence" value="ECO:0007669"/>
    <property type="project" value="UniProtKB-UniRule"/>
</dbReference>
<keyword evidence="4 5" id="KW-0975">Bacterial flagellum</keyword>